<evidence type="ECO:0000313" key="2">
    <source>
        <dbReference type="EMBL" id="KUN09326.1"/>
    </source>
</evidence>
<evidence type="ECO:0000313" key="3">
    <source>
        <dbReference type="Proteomes" id="UP000053127"/>
    </source>
</evidence>
<dbReference type="AlphaFoldDB" id="A0A117Q4W6"/>
<dbReference type="Proteomes" id="UP000053127">
    <property type="component" value="Unassembled WGS sequence"/>
</dbReference>
<dbReference type="EMBL" id="LMWN01000006">
    <property type="protein sequence ID" value="KUN09326.1"/>
    <property type="molecule type" value="Genomic_DNA"/>
</dbReference>
<reference evidence="2 3" key="1">
    <citation type="submission" date="2015-10" db="EMBL/GenBank/DDBJ databases">
        <title>Draft genome sequence of Streptomyces yokosukanensis DSM 40224, type strain for the species Streptomyces yokosukanensis.</title>
        <authorList>
            <person name="Ruckert C."/>
            <person name="Winkler A."/>
            <person name="Kalinowski J."/>
            <person name="Kampfer P."/>
            <person name="Glaeser S."/>
        </authorList>
    </citation>
    <scope>NUCLEOTIDE SEQUENCE [LARGE SCALE GENOMIC DNA]</scope>
    <source>
        <strain evidence="2 3">DSM 40224</strain>
    </source>
</reference>
<sequence>MTHSEKAQEAGFATKGSRGRRGARLATVGALGVAAAVLAVTPAFAKGSATLSASPGTVKLGQKVHVKGQGDSDAVRYAKFCAQQRVGTHGAWHTVKCGRIVEIATGDARVDAMAKATHRGVLQFRGVLYGVDGPRGGHPHVDRTTDVKTVRVR</sequence>
<gene>
    <name evidence="2" type="ORF">AQI95_05780</name>
</gene>
<keyword evidence="1" id="KW-0812">Transmembrane</keyword>
<dbReference type="RefSeq" id="WP_067118260.1">
    <property type="nucleotide sequence ID" value="NZ_JBFACD010000054.1"/>
</dbReference>
<feature type="transmembrane region" description="Helical" evidence="1">
    <location>
        <begin position="25"/>
        <end position="45"/>
    </location>
</feature>
<protein>
    <submittedName>
        <fullName evidence="2">Uncharacterized protein</fullName>
    </submittedName>
</protein>
<organism evidence="2 3">
    <name type="scientific">Streptomyces yokosukanensis</name>
    <dbReference type="NCBI Taxonomy" id="67386"/>
    <lineage>
        <taxon>Bacteria</taxon>
        <taxon>Bacillati</taxon>
        <taxon>Actinomycetota</taxon>
        <taxon>Actinomycetes</taxon>
        <taxon>Kitasatosporales</taxon>
        <taxon>Streptomycetaceae</taxon>
        <taxon>Streptomyces</taxon>
    </lineage>
</organism>
<keyword evidence="1" id="KW-1133">Transmembrane helix</keyword>
<accession>A0A117Q4W6</accession>
<evidence type="ECO:0000256" key="1">
    <source>
        <dbReference type="SAM" id="Phobius"/>
    </source>
</evidence>
<dbReference type="OrthoDB" id="4311873at2"/>
<comment type="caution">
    <text evidence="2">The sequence shown here is derived from an EMBL/GenBank/DDBJ whole genome shotgun (WGS) entry which is preliminary data.</text>
</comment>
<name>A0A117Q4W6_9ACTN</name>
<keyword evidence="3" id="KW-1185">Reference proteome</keyword>
<keyword evidence="1" id="KW-0472">Membrane</keyword>
<proteinExistence type="predicted"/>